<dbReference type="AlphaFoldDB" id="A0AAD5CB38"/>
<dbReference type="EMBL" id="JAMZMK010008860">
    <property type="protein sequence ID" value="KAI7738165.1"/>
    <property type="molecule type" value="Genomic_DNA"/>
</dbReference>
<comment type="caution">
    <text evidence="1">The sequence shown here is derived from an EMBL/GenBank/DDBJ whole genome shotgun (WGS) entry which is preliminary data.</text>
</comment>
<keyword evidence="2" id="KW-1185">Reference proteome</keyword>
<accession>A0AAD5CB38</accession>
<protein>
    <submittedName>
        <fullName evidence="1">Uncharacterized protein</fullName>
    </submittedName>
</protein>
<gene>
    <name evidence="1" type="ORF">M8C21_007548</name>
</gene>
<organism evidence="1 2">
    <name type="scientific">Ambrosia artemisiifolia</name>
    <name type="common">Common ragweed</name>
    <dbReference type="NCBI Taxonomy" id="4212"/>
    <lineage>
        <taxon>Eukaryota</taxon>
        <taxon>Viridiplantae</taxon>
        <taxon>Streptophyta</taxon>
        <taxon>Embryophyta</taxon>
        <taxon>Tracheophyta</taxon>
        <taxon>Spermatophyta</taxon>
        <taxon>Magnoliopsida</taxon>
        <taxon>eudicotyledons</taxon>
        <taxon>Gunneridae</taxon>
        <taxon>Pentapetalae</taxon>
        <taxon>asterids</taxon>
        <taxon>campanulids</taxon>
        <taxon>Asterales</taxon>
        <taxon>Asteraceae</taxon>
        <taxon>Asteroideae</taxon>
        <taxon>Heliantheae alliance</taxon>
        <taxon>Heliantheae</taxon>
        <taxon>Ambrosia</taxon>
    </lineage>
</organism>
<proteinExistence type="predicted"/>
<dbReference type="Proteomes" id="UP001206925">
    <property type="component" value="Unassembled WGS sequence"/>
</dbReference>
<evidence type="ECO:0000313" key="2">
    <source>
        <dbReference type="Proteomes" id="UP001206925"/>
    </source>
</evidence>
<sequence>MEFQQLLIQQGIPQNNRFYIASQSRRHHQNGSW</sequence>
<name>A0AAD5CB38_AMBAR</name>
<evidence type="ECO:0000313" key="1">
    <source>
        <dbReference type="EMBL" id="KAI7738165.1"/>
    </source>
</evidence>
<reference evidence="1" key="1">
    <citation type="submission" date="2022-06" db="EMBL/GenBank/DDBJ databases">
        <title>Uncovering the hologenomic basis of an extraordinary plant invasion.</title>
        <authorList>
            <person name="Bieker V.C."/>
            <person name="Martin M.D."/>
            <person name="Gilbert T."/>
            <person name="Hodgins K."/>
            <person name="Battlay P."/>
            <person name="Petersen B."/>
            <person name="Wilson J."/>
        </authorList>
    </citation>
    <scope>NUCLEOTIDE SEQUENCE</scope>
    <source>
        <strain evidence="1">AA19_3_7</strain>
        <tissue evidence="1">Leaf</tissue>
    </source>
</reference>